<feature type="non-terminal residue" evidence="2">
    <location>
        <position position="1"/>
    </location>
</feature>
<feature type="region of interest" description="Disordered" evidence="1">
    <location>
        <begin position="77"/>
        <end position="118"/>
    </location>
</feature>
<sequence>PIGIRVSYLIQPERLNAKLGAKGLLGTLIGYNDELLSYRILGDDGRIVNTKHLSFLDLLSSKTSSFDDKDLTILNEDVSVQSPEATKSDAESPEEVSNSVSEEDESTDDETVAACLAPNPTCTLRDQTAK</sequence>
<feature type="compositionally biased region" description="Acidic residues" evidence="1">
    <location>
        <begin position="101"/>
        <end position="111"/>
    </location>
</feature>
<name>A0A0L6VMJ6_9BASI</name>
<gene>
    <name evidence="2" type="ORF">VP01_13390g1</name>
</gene>
<evidence type="ECO:0000256" key="1">
    <source>
        <dbReference type="SAM" id="MobiDB-lite"/>
    </source>
</evidence>
<keyword evidence="3" id="KW-1185">Reference proteome</keyword>
<protein>
    <submittedName>
        <fullName evidence="2">Uncharacterized protein</fullName>
    </submittedName>
</protein>
<evidence type="ECO:0000313" key="3">
    <source>
        <dbReference type="Proteomes" id="UP000037035"/>
    </source>
</evidence>
<dbReference type="OrthoDB" id="3544839at2759"/>
<dbReference type="AlphaFoldDB" id="A0A0L6VMJ6"/>
<organism evidence="2 3">
    <name type="scientific">Puccinia sorghi</name>
    <dbReference type="NCBI Taxonomy" id="27349"/>
    <lineage>
        <taxon>Eukaryota</taxon>
        <taxon>Fungi</taxon>
        <taxon>Dikarya</taxon>
        <taxon>Basidiomycota</taxon>
        <taxon>Pucciniomycotina</taxon>
        <taxon>Pucciniomycetes</taxon>
        <taxon>Pucciniales</taxon>
        <taxon>Pucciniaceae</taxon>
        <taxon>Puccinia</taxon>
    </lineage>
</organism>
<dbReference type="VEuPathDB" id="FungiDB:VP01_13390g1"/>
<accession>A0A0L6VMJ6</accession>
<feature type="non-terminal residue" evidence="2">
    <location>
        <position position="130"/>
    </location>
</feature>
<dbReference type="Proteomes" id="UP000037035">
    <property type="component" value="Unassembled WGS sequence"/>
</dbReference>
<evidence type="ECO:0000313" key="2">
    <source>
        <dbReference type="EMBL" id="KNZ61909.1"/>
    </source>
</evidence>
<comment type="caution">
    <text evidence="2">The sequence shown here is derived from an EMBL/GenBank/DDBJ whole genome shotgun (WGS) entry which is preliminary data.</text>
</comment>
<reference evidence="2 3" key="1">
    <citation type="submission" date="2015-08" db="EMBL/GenBank/DDBJ databases">
        <title>Next Generation Sequencing and Analysis of the Genome of Puccinia sorghi L Schw, the Causal Agent of Maize Common Rust.</title>
        <authorList>
            <person name="Rochi L."/>
            <person name="Burguener G."/>
            <person name="Darino M."/>
            <person name="Turjanski A."/>
            <person name="Kreff E."/>
            <person name="Dieguez M.J."/>
            <person name="Sacco F."/>
        </authorList>
    </citation>
    <scope>NUCLEOTIDE SEQUENCE [LARGE SCALE GENOMIC DNA]</scope>
    <source>
        <strain evidence="2 3">RO10H11247</strain>
    </source>
</reference>
<dbReference type="EMBL" id="LAVV01003766">
    <property type="protein sequence ID" value="KNZ61909.1"/>
    <property type="molecule type" value="Genomic_DNA"/>
</dbReference>
<proteinExistence type="predicted"/>